<evidence type="ECO:0000313" key="2">
    <source>
        <dbReference type="Proteomes" id="UP001374535"/>
    </source>
</evidence>
<dbReference type="Proteomes" id="UP001374535">
    <property type="component" value="Chromosome 2"/>
</dbReference>
<dbReference type="EMBL" id="CP144699">
    <property type="protein sequence ID" value="WVZ21324.1"/>
    <property type="molecule type" value="Genomic_DNA"/>
</dbReference>
<accession>A0AAQ3S6N6</accession>
<sequence>MRRASEFDIYCLASRGIRRVHILISLKPKGAERKQEEIEEIMVNGKSSVLVRVKEETPPTRTLVCLRKEDMKRFEETEDCFILDFDPYDPFDFSVLSLDDKNNHQGDASKDVYIVGENGKVACRDYPHPRDLCLKFPFTTTAHHSYCELCYCRVCGIRAPCKHWTRSTSPHCDEIYHRDFFPEVIQL</sequence>
<protein>
    <submittedName>
        <fullName evidence="1">Uncharacterized protein</fullName>
    </submittedName>
</protein>
<name>A0AAQ3S6N6_VIGMU</name>
<gene>
    <name evidence="1" type="ORF">V8G54_008646</name>
</gene>
<organism evidence="1 2">
    <name type="scientific">Vigna mungo</name>
    <name type="common">Black gram</name>
    <name type="synonym">Phaseolus mungo</name>
    <dbReference type="NCBI Taxonomy" id="3915"/>
    <lineage>
        <taxon>Eukaryota</taxon>
        <taxon>Viridiplantae</taxon>
        <taxon>Streptophyta</taxon>
        <taxon>Embryophyta</taxon>
        <taxon>Tracheophyta</taxon>
        <taxon>Spermatophyta</taxon>
        <taxon>Magnoliopsida</taxon>
        <taxon>eudicotyledons</taxon>
        <taxon>Gunneridae</taxon>
        <taxon>Pentapetalae</taxon>
        <taxon>rosids</taxon>
        <taxon>fabids</taxon>
        <taxon>Fabales</taxon>
        <taxon>Fabaceae</taxon>
        <taxon>Papilionoideae</taxon>
        <taxon>50 kb inversion clade</taxon>
        <taxon>NPAAA clade</taxon>
        <taxon>indigoferoid/millettioid clade</taxon>
        <taxon>Phaseoleae</taxon>
        <taxon>Vigna</taxon>
    </lineage>
</organism>
<dbReference type="PANTHER" id="PTHR33443">
    <property type="entry name" value="ZGC:112980"/>
    <property type="match status" value="1"/>
</dbReference>
<dbReference type="InterPro" id="IPR053234">
    <property type="entry name" value="RPM1_Interactor"/>
</dbReference>
<evidence type="ECO:0000313" key="1">
    <source>
        <dbReference type="EMBL" id="WVZ21324.1"/>
    </source>
</evidence>
<proteinExistence type="predicted"/>
<keyword evidence="2" id="KW-1185">Reference proteome</keyword>
<reference evidence="1 2" key="1">
    <citation type="journal article" date="2023" name="Life. Sci Alliance">
        <title>Evolutionary insights into 3D genome organization and epigenetic landscape of Vigna mungo.</title>
        <authorList>
            <person name="Junaid A."/>
            <person name="Singh B."/>
            <person name="Bhatia S."/>
        </authorList>
    </citation>
    <scope>NUCLEOTIDE SEQUENCE [LARGE SCALE GENOMIC DNA]</scope>
    <source>
        <strain evidence="1">Urdbean</strain>
    </source>
</reference>
<dbReference type="AlphaFoldDB" id="A0AAQ3S6N6"/>
<dbReference type="PANTHER" id="PTHR33443:SF30">
    <property type="entry name" value="SARCOSINE DEHYDROGENASE-2C PROTEIN"/>
    <property type="match status" value="1"/>
</dbReference>